<dbReference type="Proteomes" id="UP001556196">
    <property type="component" value="Unassembled WGS sequence"/>
</dbReference>
<name>A0ABV3QW02_9HYPH</name>
<evidence type="ECO:0000313" key="2">
    <source>
        <dbReference type="Proteomes" id="UP001556196"/>
    </source>
</evidence>
<dbReference type="Pfam" id="PF18728">
    <property type="entry name" value="HEPN_AbiV"/>
    <property type="match status" value="1"/>
</dbReference>
<dbReference type="NCBIfam" id="TIGR04498">
    <property type="entry name" value="AbiV_defense"/>
    <property type="match status" value="1"/>
</dbReference>
<dbReference type="InterPro" id="IPR030987">
    <property type="entry name" value="AbiV"/>
</dbReference>
<evidence type="ECO:0000313" key="1">
    <source>
        <dbReference type="EMBL" id="MEW9805108.1"/>
    </source>
</evidence>
<protein>
    <submittedName>
        <fullName evidence="1">AbiV family abortive infection protein</fullName>
    </submittedName>
</protein>
<dbReference type="EMBL" id="JBFOCI010000001">
    <property type="protein sequence ID" value="MEW9805108.1"/>
    <property type="molecule type" value="Genomic_DNA"/>
</dbReference>
<dbReference type="RefSeq" id="WP_367722156.1">
    <property type="nucleotide sequence ID" value="NZ_JBFOCH010000119.1"/>
</dbReference>
<organism evidence="1 2">
    <name type="scientific">Mesorhizobium marinum</name>
    <dbReference type="NCBI Taxonomy" id="3228790"/>
    <lineage>
        <taxon>Bacteria</taxon>
        <taxon>Pseudomonadati</taxon>
        <taxon>Pseudomonadota</taxon>
        <taxon>Alphaproteobacteria</taxon>
        <taxon>Hyphomicrobiales</taxon>
        <taxon>Phyllobacteriaceae</taxon>
        <taxon>Mesorhizobium</taxon>
    </lineage>
</organism>
<reference evidence="1 2" key="1">
    <citation type="submission" date="2024-06" db="EMBL/GenBank/DDBJ databases">
        <authorList>
            <person name="Tuo L."/>
        </authorList>
    </citation>
    <scope>NUCLEOTIDE SEQUENCE [LARGE SCALE GENOMIC DNA]</scope>
    <source>
        <strain evidence="1 2">ZMM04-5</strain>
    </source>
</reference>
<sequence>MAIPDEALIERLNACAQHARELVTAAQVVSNSGQHNIAYHLAVLALEEIGKRELIGVESVTSKSDTAPAWPTKHQLDHQQKLFWCFFGGQMFRHSITKEEFEGARNLSRTMHMKRLSALYVDVNADSMTMPSLAVTRDETEMVLRLADVRVSMAESEKRRDEIPEDEEELQRWFLRSTEDQENRKLIFSQRSMEKLVDLDDTPSWVRWLKDQFSERERAGELAIAAELERGKSAPPIGTKLKWKVRFRVSSAALSVRPNVLTDWNQSVGIIKLSPVSGGGEDRKRELIVELQLRDNVPIQAIYYHAWGVARHFVVALNIATLGFWWWGSAKSQQNWFEHIEDVEQHDFRLRVDDTARTIDWGERRALNADDISRLKLTFSALTLWSPDQPYGPFDAYIAALTYLGAADIHLPLEREAFGHFIRSLQLMMIETGEITPSGPIEPALKAFVEERNATNLPELADMLSIVRAFDESARGGRGSGPRLKADYVAILKAFVDWYFLEKLQPVALARLAQKHSANEV</sequence>
<comment type="caution">
    <text evidence="1">The sequence shown here is derived from an EMBL/GenBank/DDBJ whole genome shotgun (WGS) entry which is preliminary data.</text>
</comment>
<keyword evidence="2" id="KW-1185">Reference proteome</keyword>
<accession>A0ABV3QW02</accession>
<gene>
    <name evidence="1" type="ORF">ABUE31_03800</name>
</gene>
<proteinExistence type="predicted"/>